<name>A0A9D1M150_9FIRM</name>
<keyword evidence="1" id="KW-0472">Membrane</keyword>
<protein>
    <submittedName>
        <fullName evidence="2">WG repeat-containing protein</fullName>
    </submittedName>
</protein>
<dbReference type="Proteomes" id="UP000824093">
    <property type="component" value="Unassembled WGS sequence"/>
</dbReference>
<keyword evidence="1" id="KW-1133">Transmembrane helix</keyword>
<evidence type="ECO:0000256" key="1">
    <source>
        <dbReference type="SAM" id="Phobius"/>
    </source>
</evidence>
<dbReference type="InterPro" id="IPR032774">
    <property type="entry name" value="WG_beta_rep"/>
</dbReference>
<keyword evidence="1" id="KW-0812">Transmembrane</keyword>
<gene>
    <name evidence="2" type="ORF">IAB70_04840</name>
</gene>
<proteinExistence type="predicted"/>
<evidence type="ECO:0000313" key="3">
    <source>
        <dbReference type="Proteomes" id="UP000824093"/>
    </source>
</evidence>
<feature type="transmembrane region" description="Helical" evidence="1">
    <location>
        <begin position="20"/>
        <end position="41"/>
    </location>
</feature>
<accession>A0A9D1M150</accession>
<evidence type="ECO:0000313" key="2">
    <source>
        <dbReference type="EMBL" id="HIU51928.1"/>
    </source>
</evidence>
<dbReference type="AlphaFoldDB" id="A0A9D1M150"/>
<dbReference type="PANTHER" id="PTHR37841">
    <property type="entry name" value="GLR2918 PROTEIN"/>
    <property type="match status" value="1"/>
</dbReference>
<reference evidence="2" key="1">
    <citation type="submission" date="2020-10" db="EMBL/GenBank/DDBJ databases">
        <authorList>
            <person name="Gilroy R."/>
        </authorList>
    </citation>
    <scope>NUCLEOTIDE SEQUENCE</scope>
    <source>
        <strain evidence="2">CHK195-15760</strain>
    </source>
</reference>
<dbReference type="PANTHER" id="PTHR37841:SF1">
    <property type="entry name" value="DUF3298 DOMAIN-CONTAINING PROTEIN"/>
    <property type="match status" value="1"/>
</dbReference>
<dbReference type="Pfam" id="PF14903">
    <property type="entry name" value="WG_beta_rep"/>
    <property type="match status" value="6"/>
</dbReference>
<comment type="caution">
    <text evidence="2">The sequence shown here is derived from an EMBL/GenBank/DDBJ whole genome shotgun (WGS) entry which is preliminary data.</text>
</comment>
<organism evidence="2 3">
    <name type="scientific">Candidatus Merdicola faecigallinarum</name>
    <dbReference type="NCBI Taxonomy" id="2840862"/>
    <lineage>
        <taxon>Bacteria</taxon>
        <taxon>Bacillati</taxon>
        <taxon>Bacillota</taxon>
        <taxon>Clostridia</taxon>
        <taxon>Candidatus Merdicola</taxon>
    </lineage>
</organism>
<dbReference type="EMBL" id="DVNH01000033">
    <property type="protein sequence ID" value="HIU51928.1"/>
    <property type="molecule type" value="Genomic_DNA"/>
</dbReference>
<sequence length="504" mass="57542">MSRNKGRRYNGEQKLNMKKVFAVIVAIIVIVMFVFGIKTLLSGTKGEDVTNINYFTAFSNQKYGVINSKGETIIDPSYAEYIVIPNSKKDIFICTYDVNYETGEYKTKALNAKNEEIFTDYEQIEPISHLDQNNNLTYENNAIKVMKNGKYGMIDIQGKEILPCEYDTIESLRGVNNSLVIIKDGKMGIANSKGEVVATPTYQDIKAIGNDYQLGYIVANEQNQYGTIDCNNIKVLNNQYEEIKPFTENNLYVVKEAGKYKLINTNGSTSLEIQADDIKNMKRGNIIIRRGEKYGVINSNGEEILPIKYDDITFAFEDMFIVESNGKYGLVKPQDQIVYEIKYETMNYIEKADFVEASEDGINSDIIGNDLNVKLIGIISEINTEKEYIRLRNQEDYKYYNFKFEEKKSSDILTTNTLFLSKNNGKYGFVDKNGNVVVDYIYDDATEQNAYGFAAIKKDGKWGSINKEGKVIVEPTYNLDNNIAIDFIGTWYFGEDINMNYYKK</sequence>
<reference evidence="2" key="2">
    <citation type="journal article" date="2021" name="PeerJ">
        <title>Extensive microbial diversity within the chicken gut microbiome revealed by metagenomics and culture.</title>
        <authorList>
            <person name="Gilroy R."/>
            <person name="Ravi A."/>
            <person name="Getino M."/>
            <person name="Pursley I."/>
            <person name="Horton D.L."/>
            <person name="Alikhan N.F."/>
            <person name="Baker D."/>
            <person name="Gharbi K."/>
            <person name="Hall N."/>
            <person name="Watson M."/>
            <person name="Adriaenssens E.M."/>
            <person name="Foster-Nyarko E."/>
            <person name="Jarju S."/>
            <person name="Secka A."/>
            <person name="Antonio M."/>
            <person name="Oren A."/>
            <person name="Chaudhuri R.R."/>
            <person name="La Ragione R."/>
            <person name="Hildebrand F."/>
            <person name="Pallen M.J."/>
        </authorList>
    </citation>
    <scope>NUCLEOTIDE SEQUENCE</scope>
    <source>
        <strain evidence="2">CHK195-15760</strain>
    </source>
</reference>